<feature type="binding site" evidence="3">
    <location>
        <position position="99"/>
    </location>
    <ligand>
        <name>substrate</name>
    </ligand>
</feature>
<organism evidence="6">
    <name type="scientific">Neobacillus citreus</name>
    <dbReference type="NCBI Taxonomy" id="2833578"/>
    <lineage>
        <taxon>Bacteria</taxon>
        <taxon>Bacillati</taxon>
        <taxon>Bacillota</taxon>
        <taxon>Bacilli</taxon>
        <taxon>Bacillales</taxon>
        <taxon>Bacillaceae</taxon>
        <taxon>Neobacillus</taxon>
    </lineage>
</organism>
<accession>A0A942T9A2</accession>
<dbReference type="Gene3D" id="3.40.50.300">
    <property type="entry name" value="P-loop containing nucleotide triphosphate hydrolases"/>
    <property type="match status" value="1"/>
</dbReference>
<dbReference type="GO" id="GO:0019136">
    <property type="term" value="F:deoxynucleoside kinase activity"/>
    <property type="evidence" value="ECO:0007669"/>
    <property type="project" value="InterPro"/>
</dbReference>
<dbReference type="PANTHER" id="PTHR10513">
    <property type="entry name" value="DEOXYNUCLEOSIDE KINASE"/>
    <property type="match status" value="1"/>
</dbReference>
<proteinExistence type="inferred from homology"/>
<protein>
    <submittedName>
        <fullName evidence="6">Deoxynucleoside kinase</fullName>
    </submittedName>
</protein>
<evidence type="ECO:0000256" key="2">
    <source>
        <dbReference type="PIRSR" id="PIRSR000705-1"/>
    </source>
</evidence>
<feature type="domain" description="Deoxynucleoside kinase" evidence="5">
    <location>
        <begin position="5"/>
        <end position="219"/>
    </location>
</feature>
<dbReference type="InterPro" id="IPR050566">
    <property type="entry name" value="Deoxyribonucleoside_kinase"/>
</dbReference>
<dbReference type="SUPFAM" id="SSF52540">
    <property type="entry name" value="P-loop containing nucleoside triphosphate hydrolases"/>
    <property type="match status" value="1"/>
</dbReference>
<reference evidence="6" key="1">
    <citation type="submission" date="2021-05" db="EMBL/GenBank/DDBJ databases">
        <title>Novel Bacillus species.</title>
        <authorList>
            <person name="Liu G."/>
        </authorList>
    </citation>
    <scope>NUCLEOTIDE SEQUENCE</scope>
    <source>
        <strain evidence="6">FJAT-50051</strain>
    </source>
</reference>
<dbReference type="EMBL" id="JAGYPE010000016">
    <property type="protein sequence ID" value="MBS4188614.1"/>
    <property type="molecule type" value="Genomic_DNA"/>
</dbReference>
<feature type="binding site" evidence="3">
    <location>
        <position position="38"/>
    </location>
    <ligand>
        <name>substrate</name>
    </ligand>
</feature>
<dbReference type="PANTHER" id="PTHR10513:SF35">
    <property type="entry name" value="DEOXYADENOSINE KINASE"/>
    <property type="match status" value="1"/>
</dbReference>
<evidence type="ECO:0000256" key="1">
    <source>
        <dbReference type="ARBA" id="ARBA00007420"/>
    </source>
</evidence>
<feature type="binding site" evidence="4">
    <location>
        <begin position="155"/>
        <end position="159"/>
    </location>
    <ligand>
        <name>ATP</name>
        <dbReference type="ChEBI" id="CHEBI:30616"/>
    </ligand>
</feature>
<evidence type="ECO:0000259" key="5">
    <source>
        <dbReference type="Pfam" id="PF01712"/>
    </source>
</evidence>
<comment type="caution">
    <text evidence="6">The sequence shown here is derived from an EMBL/GenBank/DDBJ whole genome shotgun (WGS) entry which is preliminary data.</text>
</comment>
<feature type="binding site" evidence="3">
    <location>
        <position position="94"/>
    </location>
    <ligand>
        <name>substrate</name>
    </ligand>
</feature>
<evidence type="ECO:0000313" key="6">
    <source>
        <dbReference type="EMBL" id="MBS4188614.1"/>
    </source>
</evidence>
<dbReference type="InterPro" id="IPR002624">
    <property type="entry name" value="DCK/DGK"/>
</dbReference>
<dbReference type="RefSeq" id="WP_213148387.1">
    <property type="nucleotide sequence ID" value="NZ_JAGYPE020000110.1"/>
</dbReference>
<sequence length="233" mass="27341">MFVSIVIGGMIGLGKTSVADTLKAHFQNNGIDSKVFYEAVDDNPILPLYYELTQEELDARRIPFLLQLFFLNKRFKTVKDCINWTNPIYTIQDRSIYEDWYFAYVNKNLGRISSLEFKIYEELVDNMLEELKELPKKAPDLMVYLKGSFDTVIDRIMARGRSFEINPELKEYYFEVWKGYDEWVMERYNASEVLVIDMDTTDVVNSEADAKRVCQEVEDKLKEILYITKAHIG</sequence>
<feature type="active site" description="Proton acceptor" evidence="2">
    <location>
        <position position="93"/>
    </location>
</feature>
<dbReference type="InterPro" id="IPR027417">
    <property type="entry name" value="P-loop_NTPase"/>
</dbReference>
<keyword evidence="4" id="KW-0547">Nucleotide-binding</keyword>
<keyword evidence="4" id="KW-0067">ATP-binding</keyword>
<dbReference type="Pfam" id="PF01712">
    <property type="entry name" value="dNK"/>
    <property type="match status" value="1"/>
</dbReference>
<dbReference type="InterPro" id="IPR031314">
    <property type="entry name" value="DNK_dom"/>
</dbReference>
<dbReference type="PIRSF" id="PIRSF000705">
    <property type="entry name" value="DNK"/>
    <property type="match status" value="1"/>
</dbReference>
<dbReference type="GO" id="GO:0005524">
    <property type="term" value="F:ATP binding"/>
    <property type="evidence" value="ECO:0007669"/>
    <property type="project" value="UniProtKB-KW"/>
</dbReference>
<gene>
    <name evidence="6" type="ORF">KHB02_45540</name>
</gene>
<feature type="binding site" evidence="3">
    <location>
        <position position="67"/>
    </location>
    <ligand>
        <name>substrate</name>
    </ligand>
</feature>
<feature type="binding site" evidence="4">
    <location>
        <begin position="9"/>
        <end position="17"/>
    </location>
    <ligand>
        <name>ATP</name>
        <dbReference type="ChEBI" id="CHEBI:30616"/>
    </ligand>
</feature>
<evidence type="ECO:0000256" key="4">
    <source>
        <dbReference type="PIRSR" id="PIRSR000705-3"/>
    </source>
</evidence>
<keyword evidence="6" id="KW-0808">Transferase</keyword>
<feature type="binding site" evidence="3">
    <location>
        <position position="50"/>
    </location>
    <ligand>
        <name>substrate</name>
    </ligand>
</feature>
<keyword evidence="6" id="KW-0418">Kinase</keyword>
<dbReference type="CDD" id="cd01673">
    <property type="entry name" value="dNK"/>
    <property type="match status" value="1"/>
</dbReference>
<dbReference type="GO" id="GO:0005737">
    <property type="term" value="C:cytoplasm"/>
    <property type="evidence" value="ECO:0007669"/>
    <property type="project" value="TreeGrafter"/>
</dbReference>
<name>A0A942T9A2_9BACI</name>
<evidence type="ECO:0000256" key="3">
    <source>
        <dbReference type="PIRSR" id="PIRSR000705-2"/>
    </source>
</evidence>
<dbReference type="AlphaFoldDB" id="A0A942T9A2"/>
<comment type="similarity">
    <text evidence="1">Belongs to the DCK/DGK family.</text>
</comment>
<feature type="binding site" evidence="3">
    <location>
        <position position="164"/>
    </location>
    <ligand>
        <name>substrate</name>
    </ligand>
</feature>